<dbReference type="GO" id="GO:2001234">
    <property type="term" value="P:negative regulation of apoptotic signaling pathway"/>
    <property type="evidence" value="ECO:0007669"/>
    <property type="project" value="TreeGrafter"/>
</dbReference>
<dbReference type="GO" id="GO:0005783">
    <property type="term" value="C:endoplasmic reticulum"/>
    <property type="evidence" value="ECO:0007669"/>
    <property type="project" value="TreeGrafter"/>
</dbReference>
<dbReference type="CDD" id="cd00051">
    <property type="entry name" value="EFh"/>
    <property type="match status" value="1"/>
</dbReference>
<feature type="domain" description="EF-hand" evidence="8">
    <location>
        <begin position="6"/>
        <end position="41"/>
    </location>
</feature>
<sequence length="462" mass="52031">AKVSEDEMSDYHETFTLFDTRGDGKIFAYQIGDVLRALNQNPTEQEIRKCGFSQNPDARISFETFYPILQTISKNRILPTMDDFIEGFRVFDKDQNGTIGCAELRHILTSLGEKLTEDEVDQLVAGQEDGQGNIQYEEFIKVVMNVVHYRSRLAMASYNQQPPPVDGAPPPYGYGVPANNQYGVPANNQGGYSQPPPPGFNIQSDPYNHGYDQFKTDSQHDPEAAVAVPKATDDWNAGSFSDKTIRRRFILKVYAILCAQLLVTFGTICLFIFVKPIKLWVQNNLWFYICAYVLFLVLYLTLICCPNVRRKYPNNFICLGLFTLVFSYMTGTISSFHSTEIVLIAAGITAAICLAISLFAVQTKIDFTLCSGLLFVLVMALFFFGWSCLIVYYALGYNYILQCVYGGLAALVFGLFLIYDTQHIVGGRKYELSPEEYIYGALQLYLDIVNLFIILLGLMGKK</sequence>
<organism evidence="9 10">
    <name type="scientific">Biomphalaria pfeifferi</name>
    <name type="common">Bloodfluke planorb</name>
    <name type="synonym">Freshwater snail</name>
    <dbReference type="NCBI Taxonomy" id="112525"/>
    <lineage>
        <taxon>Eukaryota</taxon>
        <taxon>Metazoa</taxon>
        <taxon>Spiralia</taxon>
        <taxon>Lophotrochozoa</taxon>
        <taxon>Mollusca</taxon>
        <taxon>Gastropoda</taxon>
        <taxon>Heterobranchia</taxon>
        <taxon>Euthyneura</taxon>
        <taxon>Panpulmonata</taxon>
        <taxon>Hygrophila</taxon>
        <taxon>Lymnaeoidea</taxon>
        <taxon>Planorbidae</taxon>
        <taxon>Biomphalaria</taxon>
    </lineage>
</organism>
<dbReference type="SUPFAM" id="SSF47473">
    <property type="entry name" value="EF-hand"/>
    <property type="match status" value="1"/>
</dbReference>
<keyword evidence="4 7" id="KW-1133">Transmembrane helix</keyword>
<dbReference type="GO" id="GO:0016020">
    <property type="term" value="C:membrane"/>
    <property type="evidence" value="ECO:0007669"/>
    <property type="project" value="UniProtKB-SubCell"/>
</dbReference>
<feature type="transmembrane region" description="Helical" evidence="7">
    <location>
        <begin position="285"/>
        <end position="304"/>
    </location>
</feature>
<name>A0AAD8C776_BIOPF</name>
<evidence type="ECO:0000256" key="2">
    <source>
        <dbReference type="ARBA" id="ARBA00022692"/>
    </source>
</evidence>
<comment type="subcellular location">
    <subcellularLocation>
        <location evidence="1">Membrane</location>
        <topology evidence="1">Multi-pass membrane protein</topology>
    </subcellularLocation>
</comment>
<dbReference type="Gene3D" id="1.10.238.10">
    <property type="entry name" value="EF-hand"/>
    <property type="match status" value="2"/>
</dbReference>
<dbReference type="InterPro" id="IPR011992">
    <property type="entry name" value="EF-hand-dom_pair"/>
</dbReference>
<keyword evidence="3" id="KW-0106">Calcium</keyword>
<protein>
    <submittedName>
        <fullName evidence="9">Protein lifeguard 3-like isoform X2</fullName>
    </submittedName>
</protein>
<dbReference type="EMBL" id="JASAOG010000007">
    <property type="protein sequence ID" value="KAK0067393.1"/>
    <property type="molecule type" value="Genomic_DNA"/>
</dbReference>
<feature type="transmembrane region" description="Helical" evidence="7">
    <location>
        <begin position="316"/>
        <end position="335"/>
    </location>
</feature>
<evidence type="ECO:0000256" key="6">
    <source>
        <dbReference type="ARBA" id="ARBA00023179"/>
    </source>
</evidence>
<feature type="non-terminal residue" evidence="9">
    <location>
        <position position="1"/>
    </location>
</feature>
<keyword evidence="5 7" id="KW-0472">Membrane</keyword>
<dbReference type="PANTHER" id="PTHR23291">
    <property type="entry name" value="BAX INHIBITOR-RELATED"/>
    <property type="match status" value="1"/>
</dbReference>
<feature type="transmembrane region" description="Helical" evidence="7">
    <location>
        <begin position="253"/>
        <end position="273"/>
    </location>
</feature>
<dbReference type="GO" id="GO:0005509">
    <property type="term" value="F:calcium ion binding"/>
    <property type="evidence" value="ECO:0007669"/>
    <property type="project" value="InterPro"/>
</dbReference>
<reference evidence="9" key="2">
    <citation type="submission" date="2023-04" db="EMBL/GenBank/DDBJ databases">
        <authorList>
            <person name="Bu L."/>
            <person name="Lu L."/>
            <person name="Laidemitt M.R."/>
            <person name="Zhang S.M."/>
            <person name="Mutuku M."/>
            <person name="Mkoji G."/>
            <person name="Steinauer M."/>
            <person name="Loker E.S."/>
        </authorList>
    </citation>
    <scope>NUCLEOTIDE SEQUENCE</scope>
    <source>
        <strain evidence="9">KasaAsao</strain>
        <tissue evidence="9">Whole Snail</tissue>
    </source>
</reference>
<evidence type="ECO:0000313" key="10">
    <source>
        <dbReference type="Proteomes" id="UP001233172"/>
    </source>
</evidence>
<feature type="transmembrane region" description="Helical" evidence="7">
    <location>
        <begin position="373"/>
        <end position="393"/>
    </location>
</feature>
<dbReference type="PROSITE" id="PS00018">
    <property type="entry name" value="EF_HAND_1"/>
    <property type="match status" value="1"/>
</dbReference>
<evidence type="ECO:0000256" key="1">
    <source>
        <dbReference type="ARBA" id="ARBA00004141"/>
    </source>
</evidence>
<gene>
    <name evidence="9" type="ORF">Bpfe_002900</name>
</gene>
<dbReference type="GO" id="GO:0005794">
    <property type="term" value="C:Golgi apparatus"/>
    <property type="evidence" value="ECO:0007669"/>
    <property type="project" value="TreeGrafter"/>
</dbReference>
<dbReference type="PROSITE" id="PS50222">
    <property type="entry name" value="EF_HAND_2"/>
    <property type="match status" value="2"/>
</dbReference>
<feature type="transmembrane region" description="Helical" evidence="7">
    <location>
        <begin position="341"/>
        <end position="361"/>
    </location>
</feature>
<accession>A0AAD8C776</accession>
<comment type="caution">
    <text evidence="9">The sequence shown here is derived from an EMBL/GenBank/DDBJ whole genome shotgun (WGS) entry which is preliminary data.</text>
</comment>
<evidence type="ECO:0000256" key="5">
    <source>
        <dbReference type="ARBA" id="ARBA00023136"/>
    </source>
</evidence>
<dbReference type="InterPro" id="IPR018247">
    <property type="entry name" value="EF_Hand_1_Ca_BS"/>
</dbReference>
<dbReference type="Pfam" id="PF01027">
    <property type="entry name" value="Bax1-I"/>
    <property type="match status" value="1"/>
</dbReference>
<dbReference type="FunFam" id="1.10.238.10:FF:000001">
    <property type="entry name" value="Calmodulin 1"/>
    <property type="match status" value="1"/>
</dbReference>
<keyword evidence="6" id="KW-0514">Muscle protein</keyword>
<dbReference type="PANTHER" id="PTHR23291:SF127">
    <property type="entry name" value="PROTEIN LIFEGUARD 1-LIKE"/>
    <property type="match status" value="1"/>
</dbReference>
<dbReference type="SMART" id="SM00054">
    <property type="entry name" value="EFh"/>
    <property type="match status" value="2"/>
</dbReference>
<keyword evidence="10" id="KW-1185">Reference proteome</keyword>
<feature type="domain" description="EF-hand" evidence="8">
    <location>
        <begin position="79"/>
        <end position="114"/>
    </location>
</feature>
<dbReference type="Proteomes" id="UP001233172">
    <property type="component" value="Unassembled WGS sequence"/>
</dbReference>
<feature type="transmembrane region" description="Helical" evidence="7">
    <location>
        <begin position="439"/>
        <end position="459"/>
    </location>
</feature>
<evidence type="ECO:0000259" key="8">
    <source>
        <dbReference type="PROSITE" id="PS50222"/>
    </source>
</evidence>
<keyword evidence="2 7" id="KW-0812">Transmembrane</keyword>
<dbReference type="InterPro" id="IPR002048">
    <property type="entry name" value="EF_hand_dom"/>
</dbReference>
<proteinExistence type="predicted"/>
<dbReference type="AlphaFoldDB" id="A0AAD8C776"/>
<evidence type="ECO:0000313" key="9">
    <source>
        <dbReference type="EMBL" id="KAK0067393.1"/>
    </source>
</evidence>
<evidence type="ECO:0000256" key="3">
    <source>
        <dbReference type="ARBA" id="ARBA00022837"/>
    </source>
</evidence>
<dbReference type="InterPro" id="IPR006214">
    <property type="entry name" value="Bax_inhibitor_1-related"/>
</dbReference>
<reference evidence="9" key="1">
    <citation type="journal article" date="2023" name="PLoS Negl. Trop. Dis.">
        <title>A genome sequence for Biomphalaria pfeifferi, the major vector snail for the human-infecting parasite Schistosoma mansoni.</title>
        <authorList>
            <person name="Bu L."/>
            <person name="Lu L."/>
            <person name="Laidemitt M.R."/>
            <person name="Zhang S.M."/>
            <person name="Mutuku M."/>
            <person name="Mkoji G."/>
            <person name="Steinauer M."/>
            <person name="Loker E.S."/>
        </authorList>
    </citation>
    <scope>NUCLEOTIDE SEQUENCE</scope>
    <source>
        <strain evidence="9">KasaAsao</strain>
    </source>
</reference>
<evidence type="ECO:0000256" key="4">
    <source>
        <dbReference type="ARBA" id="ARBA00022989"/>
    </source>
</evidence>
<dbReference type="CDD" id="cd10428">
    <property type="entry name" value="LFG_like"/>
    <property type="match status" value="1"/>
</dbReference>
<dbReference type="Pfam" id="PF13499">
    <property type="entry name" value="EF-hand_7"/>
    <property type="match status" value="1"/>
</dbReference>
<evidence type="ECO:0000256" key="7">
    <source>
        <dbReference type="SAM" id="Phobius"/>
    </source>
</evidence>
<feature type="transmembrane region" description="Helical" evidence="7">
    <location>
        <begin position="399"/>
        <end position="419"/>
    </location>
</feature>